<dbReference type="AlphaFoldDB" id="A0A9W6Y7A5"/>
<proteinExistence type="predicted"/>
<sequence>MHKPVSGREGGTTRQGSVPEGLMTGTDGPTAPVEPWLMLSKPGHAKDQIVAIIHIQDIEQFGRVNFTCKGNNLACRHNGTSRLANASKALAYNALFLVTLAFVAKLKDAPESIRTVIGS</sequence>
<dbReference type="EMBL" id="BSXT01003511">
    <property type="protein sequence ID" value="GMF54482.1"/>
    <property type="molecule type" value="Genomic_DNA"/>
</dbReference>
<reference evidence="2" key="1">
    <citation type="submission" date="2023-04" db="EMBL/GenBank/DDBJ databases">
        <title>Phytophthora fragariaefolia NBRC 109709.</title>
        <authorList>
            <person name="Ichikawa N."/>
            <person name="Sato H."/>
            <person name="Tonouchi N."/>
        </authorList>
    </citation>
    <scope>NUCLEOTIDE SEQUENCE</scope>
    <source>
        <strain evidence="2">NBRC 109709</strain>
    </source>
</reference>
<feature type="region of interest" description="Disordered" evidence="1">
    <location>
        <begin position="1"/>
        <end position="29"/>
    </location>
</feature>
<accession>A0A9W6Y7A5</accession>
<protein>
    <submittedName>
        <fullName evidence="2">Unnamed protein product</fullName>
    </submittedName>
</protein>
<comment type="caution">
    <text evidence="2">The sequence shown here is derived from an EMBL/GenBank/DDBJ whole genome shotgun (WGS) entry which is preliminary data.</text>
</comment>
<name>A0A9W6Y7A5_9STRA</name>
<gene>
    <name evidence="2" type="ORF">Pfra01_002274800</name>
</gene>
<keyword evidence="3" id="KW-1185">Reference proteome</keyword>
<evidence type="ECO:0000313" key="3">
    <source>
        <dbReference type="Proteomes" id="UP001165121"/>
    </source>
</evidence>
<evidence type="ECO:0000313" key="2">
    <source>
        <dbReference type="EMBL" id="GMF54482.1"/>
    </source>
</evidence>
<dbReference type="Proteomes" id="UP001165121">
    <property type="component" value="Unassembled WGS sequence"/>
</dbReference>
<organism evidence="2 3">
    <name type="scientific">Phytophthora fragariaefolia</name>
    <dbReference type="NCBI Taxonomy" id="1490495"/>
    <lineage>
        <taxon>Eukaryota</taxon>
        <taxon>Sar</taxon>
        <taxon>Stramenopiles</taxon>
        <taxon>Oomycota</taxon>
        <taxon>Peronosporomycetes</taxon>
        <taxon>Peronosporales</taxon>
        <taxon>Peronosporaceae</taxon>
        <taxon>Phytophthora</taxon>
    </lineage>
</organism>
<evidence type="ECO:0000256" key="1">
    <source>
        <dbReference type="SAM" id="MobiDB-lite"/>
    </source>
</evidence>